<evidence type="ECO:0000313" key="2">
    <source>
        <dbReference type="EMBL" id="GGN38596.1"/>
    </source>
</evidence>
<proteinExistence type="predicted"/>
<gene>
    <name evidence="2" type="ORF">GCM10011578_084140</name>
</gene>
<feature type="compositionally biased region" description="Low complexity" evidence="1">
    <location>
        <begin position="31"/>
        <end position="45"/>
    </location>
</feature>
<evidence type="ECO:0000256" key="1">
    <source>
        <dbReference type="SAM" id="MobiDB-lite"/>
    </source>
</evidence>
<evidence type="ECO:0000313" key="3">
    <source>
        <dbReference type="Proteomes" id="UP000653411"/>
    </source>
</evidence>
<feature type="compositionally biased region" description="Low complexity" evidence="1">
    <location>
        <begin position="108"/>
        <end position="149"/>
    </location>
</feature>
<feature type="compositionally biased region" description="Basic and acidic residues" evidence="1">
    <location>
        <begin position="58"/>
        <end position="74"/>
    </location>
</feature>
<dbReference type="EMBL" id="BMML01000028">
    <property type="protein sequence ID" value="GGN38596.1"/>
    <property type="molecule type" value="Genomic_DNA"/>
</dbReference>
<sequence>MPSPLPRRPKGPSAIAAASASRTKPDPGPAAPSMSTAAAAFTTESPVPPQRTAIAADPPRDGTERVANESEQRSRKTNGTPPHHTDSPARHHTSAPAAKATAGPRTEATTGPGTKATTGPRTKATTRPGTKATAGPGTATAPRPPAGGTARRRLPRAVLLTGVSVVVTALIGGAFLVGRAVDDGTRSSDPASGAMPGAAEDGGSYDGAPSLLGPPPPSVSRSASPSTSTSAAADGTSSQPSATKAAKDHGSATRSSTASATTAAAAATDAGRTRAKSGGDDADSSCVSAAGSGALTDYSVCVSSGTVTFRVTFHTSQPYYHVFFDTDGNSATGYRLPYPSPSALGADYMIENDGLYRSRSTDWSWTETATRPKRTVDGSTQTWTLPLSGLGSPTGTQRVEFNAGSDYTPVITFSPR</sequence>
<keyword evidence="3" id="KW-1185">Reference proteome</keyword>
<accession>A0A918CW86</accession>
<protein>
    <submittedName>
        <fullName evidence="2">Uncharacterized protein</fullName>
    </submittedName>
</protein>
<feature type="compositionally biased region" description="Low complexity" evidence="1">
    <location>
        <begin position="252"/>
        <end position="270"/>
    </location>
</feature>
<feature type="compositionally biased region" description="Low complexity" evidence="1">
    <location>
        <begin position="219"/>
        <end position="238"/>
    </location>
</feature>
<dbReference type="AlphaFoldDB" id="A0A918CW86"/>
<comment type="caution">
    <text evidence="2">The sequence shown here is derived from an EMBL/GenBank/DDBJ whole genome shotgun (WGS) entry which is preliminary data.</text>
</comment>
<name>A0A918CW86_9ACTN</name>
<feature type="region of interest" description="Disordered" evidence="1">
    <location>
        <begin position="1"/>
        <end position="153"/>
    </location>
</feature>
<organism evidence="2 3">
    <name type="scientific">Streptomyces fuscichromogenes</name>
    <dbReference type="NCBI Taxonomy" id="1324013"/>
    <lineage>
        <taxon>Bacteria</taxon>
        <taxon>Bacillati</taxon>
        <taxon>Actinomycetota</taxon>
        <taxon>Actinomycetes</taxon>
        <taxon>Kitasatosporales</taxon>
        <taxon>Streptomycetaceae</taxon>
        <taxon>Streptomyces</taxon>
    </lineage>
</organism>
<feature type="region of interest" description="Disordered" evidence="1">
    <location>
        <begin position="181"/>
        <end position="287"/>
    </location>
</feature>
<reference evidence="2" key="1">
    <citation type="journal article" date="2014" name="Int. J. Syst. Evol. Microbiol.">
        <title>Complete genome sequence of Corynebacterium casei LMG S-19264T (=DSM 44701T), isolated from a smear-ripened cheese.</title>
        <authorList>
            <consortium name="US DOE Joint Genome Institute (JGI-PGF)"/>
            <person name="Walter F."/>
            <person name="Albersmeier A."/>
            <person name="Kalinowski J."/>
            <person name="Ruckert C."/>
        </authorList>
    </citation>
    <scope>NUCLEOTIDE SEQUENCE</scope>
    <source>
        <strain evidence="2">CGMCC 4.7110</strain>
    </source>
</reference>
<reference evidence="2" key="2">
    <citation type="submission" date="2020-09" db="EMBL/GenBank/DDBJ databases">
        <authorList>
            <person name="Sun Q."/>
            <person name="Zhou Y."/>
        </authorList>
    </citation>
    <scope>NUCLEOTIDE SEQUENCE</scope>
    <source>
        <strain evidence="2">CGMCC 4.7110</strain>
    </source>
</reference>
<dbReference type="Proteomes" id="UP000653411">
    <property type="component" value="Unassembled WGS sequence"/>
</dbReference>